<keyword evidence="3" id="KW-1185">Reference proteome</keyword>
<evidence type="ECO:0000313" key="3">
    <source>
        <dbReference type="Proteomes" id="UP000324748"/>
    </source>
</evidence>
<dbReference type="Proteomes" id="UP000325313">
    <property type="component" value="Unassembled WGS sequence"/>
</dbReference>
<dbReference type="OrthoDB" id="10427313at2759"/>
<dbReference type="AlphaFoldDB" id="A0A5B0NTH9"/>
<evidence type="ECO:0000313" key="1">
    <source>
        <dbReference type="EMBL" id="KAA1092597.1"/>
    </source>
</evidence>
<dbReference type="EMBL" id="VDEP01000373">
    <property type="protein sequence ID" value="KAA1093695.1"/>
    <property type="molecule type" value="Genomic_DNA"/>
</dbReference>
<evidence type="ECO:0000313" key="2">
    <source>
        <dbReference type="EMBL" id="KAA1093695.1"/>
    </source>
</evidence>
<reference evidence="3 4" key="1">
    <citation type="submission" date="2019-05" db="EMBL/GenBank/DDBJ databases">
        <title>Emergence of the Ug99 lineage of the wheat stem rust pathogen through somatic hybridization.</title>
        <authorList>
            <person name="Li F."/>
            <person name="Upadhyaya N.M."/>
            <person name="Sperschneider J."/>
            <person name="Matny O."/>
            <person name="Nguyen-Phuc H."/>
            <person name="Mago R."/>
            <person name="Raley C."/>
            <person name="Miller M.E."/>
            <person name="Silverstein K.A.T."/>
            <person name="Henningsen E."/>
            <person name="Hirsch C.D."/>
            <person name="Visser B."/>
            <person name="Pretorius Z.A."/>
            <person name="Steffenson B.J."/>
            <person name="Schwessinger B."/>
            <person name="Dodds P.N."/>
            <person name="Figueroa M."/>
        </authorList>
    </citation>
    <scope>NUCLEOTIDE SEQUENCE [LARGE SCALE GENOMIC DNA]</scope>
    <source>
        <strain evidence="1">21-0</strain>
        <strain evidence="2 4">Ug99</strain>
    </source>
</reference>
<gene>
    <name evidence="1" type="ORF">PGT21_008158</name>
    <name evidence="2" type="ORF">PGTUg99_020981</name>
</gene>
<evidence type="ECO:0000313" key="4">
    <source>
        <dbReference type="Proteomes" id="UP000325313"/>
    </source>
</evidence>
<protein>
    <submittedName>
        <fullName evidence="1">Uncharacterized protein</fullName>
    </submittedName>
</protein>
<sequence length="198" mass="20401">MVAGGGSSLEAKVGANECSVSIGATANGTPQLITNKLIADSLPIVIANIAPEGITTNTPVFIANIAPEPIAGPISKVIANGPPVVITNSAPVLISPVGTEASTGANNKLPAPVVLIADKLPEFNTNNFPEFNTYKLPEFNTNIFPVVIKVESSAGANNNPVAIANKDFVLVPWNKASIDFNCVSISRGTITLFIGKLV</sequence>
<organism evidence="1 3">
    <name type="scientific">Puccinia graminis f. sp. tritici</name>
    <dbReference type="NCBI Taxonomy" id="56615"/>
    <lineage>
        <taxon>Eukaryota</taxon>
        <taxon>Fungi</taxon>
        <taxon>Dikarya</taxon>
        <taxon>Basidiomycota</taxon>
        <taxon>Pucciniomycotina</taxon>
        <taxon>Pucciniomycetes</taxon>
        <taxon>Pucciniales</taxon>
        <taxon>Pucciniaceae</taxon>
        <taxon>Puccinia</taxon>
    </lineage>
</organism>
<dbReference type="EMBL" id="VSWC01000080">
    <property type="protein sequence ID" value="KAA1092597.1"/>
    <property type="molecule type" value="Genomic_DNA"/>
</dbReference>
<accession>A0A5B0NTH9</accession>
<dbReference type="Proteomes" id="UP000324748">
    <property type="component" value="Unassembled WGS sequence"/>
</dbReference>
<comment type="caution">
    <text evidence="1">The sequence shown here is derived from an EMBL/GenBank/DDBJ whole genome shotgun (WGS) entry which is preliminary data.</text>
</comment>
<name>A0A5B0NTH9_PUCGR</name>
<proteinExistence type="predicted"/>